<evidence type="ECO:0000256" key="1">
    <source>
        <dbReference type="SAM" id="SignalP"/>
    </source>
</evidence>
<dbReference type="AlphaFoldDB" id="A0A7S4N7T3"/>
<keyword evidence="1" id="KW-0732">Signal</keyword>
<feature type="signal peptide" evidence="1">
    <location>
        <begin position="1"/>
        <end position="16"/>
    </location>
</feature>
<organism evidence="2">
    <name type="scientific">Odontella aurita</name>
    <dbReference type="NCBI Taxonomy" id="265563"/>
    <lineage>
        <taxon>Eukaryota</taxon>
        <taxon>Sar</taxon>
        <taxon>Stramenopiles</taxon>
        <taxon>Ochrophyta</taxon>
        <taxon>Bacillariophyta</taxon>
        <taxon>Mediophyceae</taxon>
        <taxon>Biddulphiophycidae</taxon>
        <taxon>Eupodiscales</taxon>
        <taxon>Odontellaceae</taxon>
        <taxon>Odontella</taxon>
    </lineage>
</organism>
<evidence type="ECO:0008006" key="3">
    <source>
        <dbReference type="Google" id="ProtNLM"/>
    </source>
</evidence>
<sequence length="100" mass="11246">MLVIIALWICIASCIGHGIFSFTCIDYESIWTMTTYNIIAHNLHVSPHTHHIHIRSRLPVLTERMLLTNIRSHGNIRVMLPAASLSSSFPSALLPVTSFH</sequence>
<reference evidence="2" key="1">
    <citation type="submission" date="2021-01" db="EMBL/GenBank/DDBJ databases">
        <authorList>
            <person name="Corre E."/>
            <person name="Pelletier E."/>
            <person name="Niang G."/>
            <person name="Scheremetjew M."/>
            <person name="Finn R."/>
            <person name="Kale V."/>
            <person name="Holt S."/>
            <person name="Cochrane G."/>
            <person name="Meng A."/>
            <person name="Brown T."/>
            <person name="Cohen L."/>
        </authorList>
    </citation>
    <scope>NUCLEOTIDE SEQUENCE</scope>
    <source>
        <strain evidence="2">Isolate 1302-5</strain>
    </source>
</reference>
<proteinExistence type="predicted"/>
<protein>
    <recommendedName>
        <fullName evidence="3">Secreted protein</fullName>
    </recommendedName>
</protein>
<evidence type="ECO:0000313" key="2">
    <source>
        <dbReference type="EMBL" id="CAE2270397.1"/>
    </source>
</evidence>
<accession>A0A7S4N7T3</accession>
<gene>
    <name evidence="2" type="ORF">OAUR00152_LOCUS31643</name>
</gene>
<feature type="chain" id="PRO_5031396615" description="Secreted protein" evidence="1">
    <location>
        <begin position="17"/>
        <end position="100"/>
    </location>
</feature>
<dbReference type="EMBL" id="HBKQ01045894">
    <property type="protein sequence ID" value="CAE2270397.1"/>
    <property type="molecule type" value="Transcribed_RNA"/>
</dbReference>
<name>A0A7S4N7T3_9STRA</name>